<keyword evidence="4" id="KW-0548">Nucleotidyltransferase</keyword>
<dbReference type="AlphaFoldDB" id="A0A1W0CZC1"/>
<evidence type="ECO:0000313" key="9">
    <source>
        <dbReference type="EMBL" id="OQS40101.1"/>
    </source>
</evidence>
<evidence type="ECO:0000256" key="6">
    <source>
        <dbReference type="ARBA" id="ARBA00022932"/>
    </source>
</evidence>
<gene>
    <name evidence="9" type="ORF">B0T45_10595</name>
</gene>
<dbReference type="PANTHER" id="PTHR11669">
    <property type="entry name" value="REPLICATION FACTOR C / DNA POLYMERASE III GAMMA-TAU SUBUNIT"/>
    <property type="match status" value="1"/>
</dbReference>
<dbReference type="GO" id="GO:0008408">
    <property type="term" value="F:3'-5' exonuclease activity"/>
    <property type="evidence" value="ECO:0007669"/>
    <property type="project" value="InterPro"/>
</dbReference>
<evidence type="ECO:0000256" key="4">
    <source>
        <dbReference type="ARBA" id="ARBA00022695"/>
    </source>
</evidence>
<reference evidence="9 10" key="1">
    <citation type="submission" date="2017-02" db="EMBL/GenBank/DDBJ databases">
        <title>Chromobacterium haemolyticum H5244.</title>
        <authorList>
            <person name="Gulvik C.A."/>
        </authorList>
    </citation>
    <scope>NUCLEOTIDE SEQUENCE [LARGE SCALE GENOMIC DNA]</scope>
    <source>
        <strain evidence="9 10">H5244</strain>
    </source>
</reference>
<accession>A0A1W0CZC1</accession>
<dbReference type="Gene3D" id="3.40.50.300">
    <property type="entry name" value="P-loop containing nucleotide triphosphate hydrolases"/>
    <property type="match status" value="1"/>
</dbReference>
<dbReference type="GO" id="GO:0003887">
    <property type="term" value="F:DNA-directed DNA polymerase activity"/>
    <property type="evidence" value="ECO:0007669"/>
    <property type="project" value="UniProtKB-KW"/>
</dbReference>
<keyword evidence="6" id="KW-0239">DNA-directed DNA polymerase</keyword>
<evidence type="ECO:0000256" key="1">
    <source>
        <dbReference type="ARBA" id="ARBA00012417"/>
    </source>
</evidence>
<protein>
    <recommendedName>
        <fullName evidence="2">DNA polymerase III subunit delta'</fullName>
        <ecNumber evidence="1">2.7.7.7</ecNumber>
    </recommendedName>
</protein>
<evidence type="ECO:0000259" key="8">
    <source>
        <dbReference type="Pfam" id="PF09115"/>
    </source>
</evidence>
<evidence type="ECO:0000256" key="2">
    <source>
        <dbReference type="ARBA" id="ARBA00014363"/>
    </source>
</evidence>
<name>A0A1W0CZC1_9NEIS</name>
<sequence length="337" mass="37512">MLLPWQQGDWARLNAERDRLPNAWLFTGAAGIGKLEFAEHLAQSLLCERPQAGHRPCGECEACRWYLHGTHPDFRRLSPLGDEDEEGKEGAEGKKVSRKLPVIKIEAVREVIDFAHLSAHRAGRRIVLVEPAESLNPAAANALLKILEEPPAEVLFLLVAHAPQRLLPTIRSRCRQFPLTRPDQAQALAWLREQGVADAELELAHNGGAPLFDHDPALAKLRGQFVQGLAQPSFANVLQLAEAVDKQKLPLLLPIGWLMKWLHDLASLRLAGLLRYYPDQERALQQLSARADIAQLMACQQTLNQLAPFGQHTLNTRLQLEAVLMDYLKIFASGKAA</sequence>
<dbReference type="NCBIfam" id="TIGR00678">
    <property type="entry name" value="holB"/>
    <property type="match status" value="1"/>
</dbReference>
<dbReference type="Pfam" id="PF13177">
    <property type="entry name" value="DNA_pol3_delta2"/>
    <property type="match status" value="1"/>
</dbReference>
<dbReference type="PANTHER" id="PTHR11669:SF8">
    <property type="entry name" value="DNA POLYMERASE III SUBUNIT DELTA"/>
    <property type="match status" value="1"/>
</dbReference>
<dbReference type="InterPro" id="IPR004622">
    <property type="entry name" value="DNA_pol_HolB"/>
</dbReference>
<comment type="caution">
    <text evidence="9">The sequence shown here is derived from an EMBL/GenBank/DDBJ whole genome shotgun (WGS) entry which is preliminary data.</text>
</comment>
<dbReference type="Pfam" id="PF09115">
    <property type="entry name" value="DNApol3-delta_C"/>
    <property type="match status" value="1"/>
</dbReference>
<proteinExistence type="predicted"/>
<dbReference type="SUPFAM" id="SSF52540">
    <property type="entry name" value="P-loop containing nucleoside triphosphate hydrolases"/>
    <property type="match status" value="1"/>
</dbReference>
<dbReference type="EC" id="2.7.7.7" evidence="1"/>
<dbReference type="InterPro" id="IPR027417">
    <property type="entry name" value="P-loop_NTPase"/>
</dbReference>
<dbReference type="EMBL" id="MUKV01000011">
    <property type="protein sequence ID" value="OQS40101.1"/>
    <property type="molecule type" value="Genomic_DNA"/>
</dbReference>
<dbReference type="GO" id="GO:0003677">
    <property type="term" value="F:DNA binding"/>
    <property type="evidence" value="ECO:0007669"/>
    <property type="project" value="InterPro"/>
</dbReference>
<comment type="catalytic activity">
    <reaction evidence="7">
        <text>DNA(n) + a 2'-deoxyribonucleoside 5'-triphosphate = DNA(n+1) + diphosphate</text>
        <dbReference type="Rhea" id="RHEA:22508"/>
        <dbReference type="Rhea" id="RHEA-COMP:17339"/>
        <dbReference type="Rhea" id="RHEA-COMP:17340"/>
        <dbReference type="ChEBI" id="CHEBI:33019"/>
        <dbReference type="ChEBI" id="CHEBI:61560"/>
        <dbReference type="ChEBI" id="CHEBI:173112"/>
        <dbReference type="EC" id="2.7.7.7"/>
    </reaction>
</comment>
<dbReference type="InterPro" id="IPR015199">
    <property type="entry name" value="DNA_pol_III_delta_C"/>
</dbReference>
<dbReference type="NCBIfam" id="NF006430">
    <property type="entry name" value="PRK08699.1"/>
    <property type="match status" value="1"/>
</dbReference>
<dbReference type="Proteomes" id="UP000192721">
    <property type="component" value="Unassembled WGS sequence"/>
</dbReference>
<keyword evidence="5" id="KW-0235">DNA replication</keyword>
<dbReference type="InterPro" id="IPR050238">
    <property type="entry name" value="DNA_Rep/Repair_Clamp_Loader"/>
</dbReference>
<dbReference type="GO" id="GO:0009360">
    <property type="term" value="C:DNA polymerase III complex"/>
    <property type="evidence" value="ECO:0007669"/>
    <property type="project" value="InterPro"/>
</dbReference>
<evidence type="ECO:0000313" key="10">
    <source>
        <dbReference type="Proteomes" id="UP000192721"/>
    </source>
</evidence>
<evidence type="ECO:0000256" key="7">
    <source>
        <dbReference type="ARBA" id="ARBA00049244"/>
    </source>
</evidence>
<organism evidence="9 10">
    <name type="scientific">Chromobacterium haemolyticum</name>
    <dbReference type="NCBI Taxonomy" id="394935"/>
    <lineage>
        <taxon>Bacteria</taxon>
        <taxon>Pseudomonadati</taxon>
        <taxon>Pseudomonadota</taxon>
        <taxon>Betaproteobacteria</taxon>
        <taxon>Neisseriales</taxon>
        <taxon>Chromobacteriaceae</taxon>
        <taxon>Chromobacterium</taxon>
    </lineage>
</organism>
<feature type="domain" description="DNA polymerase III delta subunit C-terminal" evidence="8">
    <location>
        <begin position="220"/>
        <end position="326"/>
    </location>
</feature>
<evidence type="ECO:0000256" key="5">
    <source>
        <dbReference type="ARBA" id="ARBA00022705"/>
    </source>
</evidence>
<dbReference type="GO" id="GO:0006261">
    <property type="term" value="P:DNA-templated DNA replication"/>
    <property type="evidence" value="ECO:0007669"/>
    <property type="project" value="TreeGrafter"/>
</dbReference>
<keyword evidence="3" id="KW-0808">Transferase</keyword>
<evidence type="ECO:0000256" key="3">
    <source>
        <dbReference type="ARBA" id="ARBA00022679"/>
    </source>
</evidence>
<dbReference type="RefSeq" id="WP_081555457.1">
    <property type="nucleotide sequence ID" value="NZ_CP109905.1"/>
</dbReference>